<dbReference type="InterPro" id="IPR015915">
    <property type="entry name" value="Kelch-typ_b-propeller"/>
</dbReference>
<dbReference type="InterPro" id="IPR036047">
    <property type="entry name" value="F-box-like_dom_sf"/>
</dbReference>
<dbReference type="InterPro" id="IPR017451">
    <property type="entry name" value="F-box-assoc_interact_dom"/>
</dbReference>
<reference evidence="2" key="1">
    <citation type="submission" date="2022-04" db="EMBL/GenBank/DDBJ databases">
        <title>A functionally conserved STORR gene fusion in Papaver species that diverged 16.8 million years ago.</title>
        <authorList>
            <person name="Catania T."/>
        </authorList>
    </citation>
    <scope>NUCLEOTIDE SEQUENCE</scope>
    <source>
        <strain evidence="2">S-188037</strain>
    </source>
</reference>
<evidence type="ECO:0000313" key="3">
    <source>
        <dbReference type="Proteomes" id="UP001202328"/>
    </source>
</evidence>
<accession>A0AAD4TFP9</accession>
<dbReference type="SUPFAM" id="SSF81383">
    <property type="entry name" value="F-box domain"/>
    <property type="match status" value="1"/>
</dbReference>
<proteinExistence type="predicted"/>
<gene>
    <name evidence="2" type="ORF">MKW98_011114</name>
</gene>
<sequence>MESLLPDEVIVSEILTRVSLSALLRQFQWVCRDWHNCIHESKFQLTHSQRTPTVTSGFFLVMRRSIENISDSIRFFPFNDAHSRNNPSPSLDFLPSPVRIAGSSAYGSMFCCVTLDKSRTTKSIPMFYICKPATREWRKIPNPRTRFDNFGMRIVVTQTHPTLQYKIVRISHGGVILEYHGEIFDSVTWAWKRLPDVKTSGCLVHSSGGVYINGCLHWINNMRQIYVLSIEQEKWDAVIHLPPDIECEFNFRPLLILIDGKIGVLISSIKEWTELWVLENYYSHTSWKKRYRKDLRALSSEIGGECLPIAMSSTGIIFMLGAAAP</sequence>
<dbReference type="InterPro" id="IPR006527">
    <property type="entry name" value="F-box-assoc_dom_typ1"/>
</dbReference>
<feature type="domain" description="F-box associated beta-propeller type 1" evidence="1">
    <location>
        <begin position="126"/>
        <end position="296"/>
    </location>
</feature>
<dbReference type="NCBIfam" id="TIGR01640">
    <property type="entry name" value="F_box_assoc_1"/>
    <property type="match status" value="1"/>
</dbReference>
<dbReference type="InterPro" id="IPR050796">
    <property type="entry name" value="SCF_F-box_component"/>
</dbReference>
<organism evidence="2 3">
    <name type="scientific">Papaver atlanticum</name>
    <dbReference type="NCBI Taxonomy" id="357466"/>
    <lineage>
        <taxon>Eukaryota</taxon>
        <taxon>Viridiplantae</taxon>
        <taxon>Streptophyta</taxon>
        <taxon>Embryophyta</taxon>
        <taxon>Tracheophyta</taxon>
        <taxon>Spermatophyta</taxon>
        <taxon>Magnoliopsida</taxon>
        <taxon>Ranunculales</taxon>
        <taxon>Papaveraceae</taxon>
        <taxon>Papaveroideae</taxon>
        <taxon>Papaver</taxon>
    </lineage>
</organism>
<comment type="caution">
    <text evidence="2">The sequence shown here is derived from an EMBL/GenBank/DDBJ whole genome shotgun (WGS) entry which is preliminary data.</text>
</comment>
<protein>
    <recommendedName>
        <fullName evidence="1">F-box associated beta-propeller type 1 domain-containing protein</fullName>
    </recommendedName>
</protein>
<dbReference type="SUPFAM" id="SSF117281">
    <property type="entry name" value="Kelch motif"/>
    <property type="match status" value="1"/>
</dbReference>
<dbReference type="Proteomes" id="UP001202328">
    <property type="component" value="Unassembled WGS sequence"/>
</dbReference>
<evidence type="ECO:0000313" key="2">
    <source>
        <dbReference type="EMBL" id="KAI3958426.1"/>
    </source>
</evidence>
<dbReference type="AlphaFoldDB" id="A0AAD4TFP9"/>
<dbReference type="Gene3D" id="1.20.1280.50">
    <property type="match status" value="1"/>
</dbReference>
<keyword evidence="3" id="KW-1185">Reference proteome</keyword>
<evidence type="ECO:0000259" key="1">
    <source>
        <dbReference type="Pfam" id="PF07734"/>
    </source>
</evidence>
<dbReference type="Pfam" id="PF07734">
    <property type="entry name" value="FBA_1"/>
    <property type="match status" value="1"/>
</dbReference>
<name>A0AAD4TFP9_9MAGN</name>
<dbReference type="EMBL" id="JAJJMB010001160">
    <property type="protein sequence ID" value="KAI3958426.1"/>
    <property type="molecule type" value="Genomic_DNA"/>
</dbReference>
<dbReference type="PANTHER" id="PTHR31672">
    <property type="entry name" value="BNACNNG10540D PROTEIN"/>
    <property type="match status" value="1"/>
</dbReference>